<name>B6HNE4_PENRW</name>
<gene>
    <name evidence="2" type="ORF">Pc21g18020</name>
    <name evidence="2" type="ORF">PCH_Pc21g18020</name>
</gene>
<accession>B6HNE4</accession>
<sequence>TQAITQQPVFPGSVNPRSFYTPRTAEDEDEAGDEDRELIQLSLRVLVVIPRPEDVDGDVEGAKNACVETLPYPVARVLCATPGQDLHLYAVFRISSLYGETKQVPLSSQTPVTTTNWHRSPQTPGLSYITVSVHKPIDQSPPCSTPETIAICYSSTAPAELEQYRTLDFMWGSQSTWGLHDQHWTDDGDLYPREDEPAR</sequence>
<dbReference type="HOGENOM" id="CLU_1375161_0_0_1"/>
<evidence type="ECO:0000313" key="3">
    <source>
        <dbReference type="Proteomes" id="UP000000724"/>
    </source>
</evidence>
<protein>
    <submittedName>
        <fullName evidence="2">Uncharacterized protein</fullName>
    </submittedName>
</protein>
<keyword evidence="3" id="KW-1185">Reference proteome</keyword>
<feature type="region of interest" description="Disordered" evidence="1">
    <location>
        <begin position="1"/>
        <end position="33"/>
    </location>
</feature>
<dbReference type="VEuPathDB" id="FungiDB:PCH_Pc21g18020"/>
<dbReference type="AlphaFoldDB" id="B6HNE4"/>
<dbReference type="OrthoDB" id="4278806at2759"/>
<reference evidence="2 3" key="1">
    <citation type="journal article" date="2008" name="Nat. Biotechnol.">
        <title>Genome sequencing and analysis of the filamentous fungus Penicillium chrysogenum.</title>
        <authorList>
            <person name="van den Berg M.A."/>
            <person name="Albang R."/>
            <person name="Albermann K."/>
            <person name="Badger J.H."/>
            <person name="Daran J.-M."/>
            <person name="Driessen A.J.M."/>
            <person name="Garcia-Estrada C."/>
            <person name="Fedorova N.D."/>
            <person name="Harris D.M."/>
            <person name="Heijne W.H.M."/>
            <person name="Joardar V.S."/>
            <person name="Kiel J.A.K.W."/>
            <person name="Kovalchuk A."/>
            <person name="Martin J.F."/>
            <person name="Nierman W.C."/>
            <person name="Nijland J.G."/>
            <person name="Pronk J.T."/>
            <person name="Roubos J.A."/>
            <person name="van der Klei I.J."/>
            <person name="van Peij N.N.M.E."/>
            <person name="Veenhuis M."/>
            <person name="von Doehren H."/>
            <person name="Wagner C."/>
            <person name="Wortman J.R."/>
            <person name="Bovenberg R.A.L."/>
        </authorList>
    </citation>
    <scope>NUCLEOTIDE SEQUENCE [LARGE SCALE GENOMIC DNA]</scope>
    <source>
        <strain evidence="3">ATCC 28089 / DSM 1075 / NRRL 1951 / Wisconsin 54-1255</strain>
    </source>
</reference>
<evidence type="ECO:0000313" key="2">
    <source>
        <dbReference type="EMBL" id="CAP96699.1"/>
    </source>
</evidence>
<proteinExistence type="predicted"/>
<dbReference type="EMBL" id="AM920436">
    <property type="protein sequence ID" value="CAP96699.1"/>
    <property type="molecule type" value="Genomic_DNA"/>
</dbReference>
<dbReference type="Proteomes" id="UP000000724">
    <property type="component" value="Contig Pc00c21"/>
</dbReference>
<dbReference type="OMA" id="TTNWHRS"/>
<evidence type="ECO:0000256" key="1">
    <source>
        <dbReference type="SAM" id="MobiDB-lite"/>
    </source>
</evidence>
<organism evidence="2 3">
    <name type="scientific">Penicillium rubens (strain ATCC 28089 / DSM 1075 / NRRL 1951 / Wisconsin 54-1255)</name>
    <name type="common">Penicillium chrysogenum</name>
    <dbReference type="NCBI Taxonomy" id="500485"/>
    <lineage>
        <taxon>Eukaryota</taxon>
        <taxon>Fungi</taxon>
        <taxon>Dikarya</taxon>
        <taxon>Ascomycota</taxon>
        <taxon>Pezizomycotina</taxon>
        <taxon>Eurotiomycetes</taxon>
        <taxon>Eurotiomycetidae</taxon>
        <taxon>Eurotiales</taxon>
        <taxon>Aspergillaceae</taxon>
        <taxon>Penicillium</taxon>
        <taxon>Penicillium chrysogenum species complex</taxon>
    </lineage>
</organism>